<keyword evidence="5" id="KW-1185">Reference proteome</keyword>
<evidence type="ECO:0000256" key="1">
    <source>
        <dbReference type="ARBA" id="ARBA00022741"/>
    </source>
</evidence>
<organism evidence="4 5">
    <name type="scientific">Reticulomyxa filosa</name>
    <dbReference type="NCBI Taxonomy" id="46433"/>
    <lineage>
        <taxon>Eukaryota</taxon>
        <taxon>Sar</taxon>
        <taxon>Rhizaria</taxon>
        <taxon>Retaria</taxon>
        <taxon>Foraminifera</taxon>
        <taxon>Monothalamids</taxon>
        <taxon>Reticulomyxidae</taxon>
        <taxon>Reticulomyxa</taxon>
    </lineage>
</organism>
<dbReference type="AlphaFoldDB" id="X6NJ06"/>
<evidence type="ECO:0000313" key="4">
    <source>
        <dbReference type="EMBL" id="ETO25332.1"/>
    </source>
</evidence>
<dbReference type="Gene3D" id="2.40.30.10">
    <property type="entry name" value="Translation factors"/>
    <property type="match status" value="2"/>
</dbReference>
<proteinExistence type="predicted"/>
<keyword evidence="1" id="KW-0547">Nucleotide-binding</keyword>
<name>X6NJ06_RETFI</name>
<dbReference type="Proteomes" id="UP000023152">
    <property type="component" value="Unassembled WGS sequence"/>
</dbReference>
<comment type="caution">
    <text evidence="4">The sequence shown here is derived from an EMBL/GenBank/DDBJ whole genome shotgun (WGS) entry which is preliminary data.</text>
</comment>
<dbReference type="GO" id="GO:0003743">
    <property type="term" value="F:translation initiation factor activity"/>
    <property type="evidence" value="ECO:0007669"/>
    <property type="project" value="UniProtKB-KW"/>
</dbReference>
<keyword evidence="2" id="KW-0342">GTP-binding</keyword>
<dbReference type="Gene3D" id="3.40.50.10050">
    <property type="entry name" value="Translation initiation factor IF- 2, domain 3"/>
    <property type="match status" value="1"/>
</dbReference>
<dbReference type="EMBL" id="ASPP01008623">
    <property type="protein sequence ID" value="ETO25332.1"/>
    <property type="molecule type" value="Genomic_DNA"/>
</dbReference>
<keyword evidence="4" id="KW-0648">Protein biosynthesis</keyword>
<accession>X6NJ06</accession>
<dbReference type="GO" id="GO:0005525">
    <property type="term" value="F:GTP binding"/>
    <property type="evidence" value="ECO:0007669"/>
    <property type="project" value="UniProtKB-KW"/>
</dbReference>
<dbReference type="SUPFAM" id="SSF50447">
    <property type="entry name" value="Translation proteins"/>
    <property type="match status" value="1"/>
</dbReference>
<keyword evidence="4" id="KW-0396">Initiation factor</keyword>
<dbReference type="InterPro" id="IPR023115">
    <property type="entry name" value="TIF_IF2_dom3"/>
</dbReference>
<dbReference type="GO" id="GO:0005737">
    <property type="term" value="C:cytoplasm"/>
    <property type="evidence" value="ECO:0007669"/>
    <property type="project" value="TreeGrafter"/>
</dbReference>
<sequence>MGHGPRFSARRDIAQWGLSFAPDQLHPVRITRLQDETHKSIASAGPSTPVSFLGFKEFPPIGFVKKICSLLLAANDQAHARAVSETREKKQYFKEKLAMTRKLQRQKRVKHRDPMSAFNESPKAFVIDDEEDDLSLASKWQLSEDPRIINVWIRADCMGSIEAVEKYLQEIKIPNDDLEINIVRKDIGPVTDELVKEMDFKNCVILSFRTPLKKQNYKRKRVQVFNQNVIFHLFEDFIKFLEDKLPMKQDITVLGHATVQEIVNPHDAKPVPVVLINNGKFAKNGHFRVKRQGQIVYEQSGAHFRDTNADEVETGSSCRLALDFHQWNPNDLVECINIRFSKTTVDSPQFPLDEELEQSLFQYQPAEPNVNVTNIDFDQLQTVSSSPKVVAKKRKGKLYFEDVQN</sequence>
<evidence type="ECO:0000256" key="2">
    <source>
        <dbReference type="ARBA" id="ARBA00023134"/>
    </source>
</evidence>
<dbReference type="Pfam" id="PF11987">
    <property type="entry name" value="IF-2"/>
    <property type="match status" value="1"/>
</dbReference>
<gene>
    <name evidence="4" type="ORF">RFI_11802</name>
</gene>
<reference evidence="4 5" key="1">
    <citation type="journal article" date="2013" name="Curr. Biol.">
        <title>The Genome of the Foraminiferan Reticulomyxa filosa.</title>
        <authorList>
            <person name="Glockner G."/>
            <person name="Hulsmann N."/>
            <person name="Schleicher M."/>
            <person name="Noegel A.A."/>
            <person name="Eichinger L."/>
            <person name="Gallinger C."/>
            <person name="Pawlowski J."/>
            <person name="Sierra R."/>
            <person name="Euteneuer U."/>
            <person name="Pillet L."/>
            <person name="Moustafa A."/>
            <person name="Platzer M."/>
            <person name="Groth M."/>
            <person name="Szafranski K."/>
            <person name="Schliwa M."/>
        </authorList>
    </citation>
    <scope>NUCLEOTIDE SEQUENCE [LARGE SCALE GENOMIC DNA]</scope>
</reference>
<dbReference type="InterPro" id="IPR009000">
    <property type="entry name" value="Transl_B-barrel_sf"/>
</dbReference>
<dbReference type="InterPro" id="IPR036925">
    <property type="entry name" value="TIF_IF2_dom3_sf"/>
</dbReference>
<feature type="domain" description="Translation initiation factor IF- 2" evidence="3">
    <location>
        <begin position="143"/>
        <end position="237"/>
    </location>
</feature>
<dbReference type="OrthoDB" id="361630at2759"/>
<dbReference type="SUPFAM" id="SSF52156">
    <property type="entry name" value="Initiation factor IF2/eIF5b, domain 3"/>
    <property type="match status" value="1"/>
</dbReference>
<dbReference type="InterPro" id="IPR015760">
    <property type="entry name" value="TIF_IF2"/>
</dbReference>
<dbReference type="PANTHER" id="PTHR43381:SF5">
    <property type="entry name" value="TR-TYPE G DOMAIN-CONTAINING PROTEIN"/>
    <property type="match status" value="1"/>
</dbReference>
<evidence type="ECO:0000313" key="5">
    <source>
        <dbReference type="Proteomes" id="UP000023152"/>
    </source>
</evidence>
<evidence type="ECO:0000259" key="3">
    <source>
        <dbReference type="Pfam" id="PF11987"/>
    </source>
</evidence>
<protein>
    <submittedName>
        <fullName evidence="4">Translation initiation factor IF-2</fullName>
    </submittedName>
</protein>
<dbReference type="PANTHER" id="PTHR43381">
    <property type="entry name" value="TRANSLATION INITIATION FACTOR IF-2-RELATED"/>
    <property type="match status" value="1"/>
</dbReference>